<protein>
    <submittedName>
        <fullName evidence="1">Uncharacterized protein</fullName>
    </submittedName>
</protein>
<dbReference type="EMBL" id="CM040977">
    <property type="protein sequence ID" value="MCJ8730283.1"/>
    <property type="molecule type" value="Genomic_DNA"/>
</dbReference>
<feature type="non-terminal residue" evidence="1">
    <location>
        <position position="1"/>
    </location>
</feature>
<evidence type="ECO:0000313" key="2">
    <source>
        <dbReference type="Proteomes" id="UP000830395"/>
    </source>
</evidence>
<comment type="caution">
    <text evidence="1">The sequence shown here is derived from an EMBL/GenBank/DDBJ whole genome shotgun (WGS) entry which is preliminary data.</text>
</comment>
<reference evidence="1" key="1">
    <citation type="submission" date="2020-02" db="EMBL/GenBank/DDBJ databases">
        <title>Genome sequencing of the panga catfish, Pangasius djambal.</title>
        <authorList>
            <person name="Wen M."/>
            <person name="Zahm M."/>
            <person name="Roques C."/>
            <person name="Cabau C."/>
            <person name="Klopp C."/>
            <person name="Donnadieu C."/>
            <person name="Jouanno E."/>
            <person name="Avarre J.-C."/>
            <person name="Campet M."/>
            <person name="Ha T."/>
            <person name="Dugue R."/>
            <person name="Lampietro C."/>
            <person name="Louis A."/>
            <person name="Herpin A."/>
            <person name="Echchiki A."/>
            <person name="Berthelot C."/>
            <person name="Parey E."/>
            <person name="Roest-Crollius H."/>
            <person name="Braasch I."/>
            <person name="Postlethwait J.H."/>
            <person name="Bobe J."/>
            <person name="Montfort J."/>
            <person name="Bouchez O."/>
            <person name="Begum T."/>
            <person name="Schartl M."/>
            <person name="Gustiano R."/>
            <person name="Guiguen Y."/>
        </authorList>
    </citation>
    <scope>NUCLEOTIDE SEQUENCE</scope>
    <source>
        <strain evidence="1">Pdj_M5554</strain>
    </source>
</reference>
<keyword evidence="2" id="KW-1185">Reference proteome</keyword>
<name>A0ACC5Y3W1_9TELE</name>
<dbReference type="Proteomes" id="UP000830395">
    <property type="component" value="Chromosome 3"/>
</dbReference>
<proteinExistence type="predicted"/>
<gene>
    <name evidence="1" type="ORF">PDJAM_G00182450</name>
</gene>
<evidence type="ECO:0000313" key="1">
    <source>
        <dbReference type="EMBL" id="MCJ8730283.1"/>
    </source>
</evidence>
<sequence>GDAVYTHPSSGLSLKLIESRGFDDNLDQIQEAISKSVSDCFPGPHVIIIVLSMERFTPATKTAMKRVQDCLGQNARKSTMILFTFTGLSLRKNTHASPGDD</sequence>
<organism evidence="1 2">
    <name type="scientific">Pangasius djambal</name>
    <dbReference type="NCBI Taxonomy" id="1691987"/>
    <lineage>
        <taxon>Eukaryota</taxon>
        <taxon>Metazoa</taxon>
        <taxon>Chordata</taxon>
        <taxon>Craniata</taxon>
        <taxon>Vertebrata</taxon>
        <taxon>Euteleostomi</taxon>
        <taxon>Actinopterygii</taxon>
        <taxon>Neopterygii</taxon>
        <taxon>Teleostei</taxon>
        <taxon>Ostariophysi</taxon>
        <taxon>Siluriformes</taxon>
        <taxon>Pangasiidae</taxon>
        <taxon>Pangasius</taxon>
    </lineage>
</organism>
<accession>A0ACC5Y3W1</accession>